<dbReference type="Proteomes" id="UP001353858">
    <property type="component" value="Unassembled WGS sequence"/>
</dbReference>
<evidence type="ECO:0000256" key="1">
    <source>
        <dbReference type="SAM" id="SignalP"/>
    </source>
</evidence>
<proteinExistence type="predicted"/>
<evidence type="ECO:0000313" key="2">
    <source>
        <dbReference type="EMBL" id="KAK4885065.1"/>
    </source>
</evidence>
<dbReference type="AlphaFoldDB" id="A0AAN7QAB3"/>
<comment type="caution">
    <text evidence="2">The sequence shown here is derived from an EMBL/GenBank/DDBJ whole genome shotgun (WGS) entry which is preliminary data.</text>
</comment>
<name>A0AAN7QAB3_9COLE</name>
<feature type="chain" id="PRO_5042906435" evidence="1">
    <location>
        <begin position="21"/>
        <end position="386"/>
    </location>
</feature>
<evidence type="ECO:0000313" key="3">
    <source>
        <dbReference type="Proteomes" id="UP001353858"/>
    </source>
</evidence>
<protein>
    <submittedName>
        <fullName evidence="2">Uncharacterized protein</fullName>
    </submittedName>
</protein>
<keyword evidence="3" id="KW-1185">Reference proteome</keyword>
<dbReference type="EMBL" id="JARPUR010000001">
    <property type="protein sequence ID" value="KAK4885065.1"/>
    <property type="molecule type" value="Genomic_DNA"/>
</dbReference>
<sequence length="386" mass="44102">MFQNIVFIFLTVILIKSINMSERECSENDVQCLKKKEEMHWCSDQGCSTCTDHNCIISCKGFSCGLCPNGSCCDGIKCNVCYNNTCCGTIPCNYCVHTCKHACNNTLACEKICVPQCQNSKHDIFVIPSATHKRKASVYIKGLAHNGSGDFHTMNKTILVSIHGKNRFATILKLWGMPTENYELKNCTVSNINVCSKQNKTKCIKECQLKCQIDCNKHCSGKCNKPKPQEDSSYYSTLTPGCCHVVHPQVCYNTYSQSVCYKRSHRECSKMCTSKFIHIVAIDKYLHYQYNRCFYVQVYPYIYCGQYVIQNCDSCYVCNGKYNPSHCGNDVFCNNECRKNFLPYRPKKPQNKKNTFSFKSACSQKLQYQNAFGYFPDTFGFPFNHV</sequence>
<reference evidence="3" key="1">
    <citation type="submission" date="2023-01" db="EMBL/GenBank/DDBJ databases">
        <title>Key to firefly adult light organ development and bioluminescence: homeobox transcription factors regulate luciferase expression and transportation to peroxisome.</title>
        <authorList>
            <person name="Fu X."/>
        </authorList>
    </citation>
    <scope>NUCLEOTIDE SEQUENCE [LARGE SCALE GENOMIC DNA]</scope>
</reference>
<feature type="signal peptide" evidence="1">
    <location>
        <begin position="1"/>
        <end position="20"/>
    </location>
</feature>
<keyword evidence="1" id="KW-0732">Signal</keyword>
<organism evidence="2 3">
    <name type="scientific">Aquatica leii</name>
    <dbReference type="NCBI Taxonomy" id="1421715"/>
    <lineage>
        <taxon>Eukaryota</taxon>
        <taxon>Metazoa</taxon>
        <taxon>Ecdysozoa</taxon>
        <taxon>Arthropoda</taxon>
        <taxon>Hexapoda</taxon>
        <taxon>Insecta</taxon>
        <taxon>Pterygota</taxon>
        <taxon>Neoptera</taxon>
        <taxon>Endopterygota</taxon>
        <taxon>Coleoptera</taxon>
        <taxon>Polyphaga</taxon>
        <taxon>Elateriformia</taxon>
        <taxon>Elateroidea</taxon>
        <taxon>Lampyridae</taxon>
        <taxon>Luciolinae</taxon>
        <taxon>Aquatica</taxon>
    </lineage>
</organism>
<accession>A0AAN7QAB3</accession>
<gene>
    <name evidence="2" type="ORF">RN001_001336</name>
</gene>